<dbReference type="Proteomes" id="UP000058925">
    <property type="component" value="Chromosome"/>
</dbReference>
<reference evidence="2" key="1">
    <citation type="submission" date="2015-10" db="EMBL/GenBank/DDBJ databases">
        <title>Niche specialization of a soil ammonia-oxidizing archaeon, Candidatus Nitrosocosmicus oleophilus.</title>
        <authorList>
            <person name="Jung M.-Y."/>
            <person name="Rhee S.-K."/>
        </authorList>
    </citation>
    <scope>NUCLEOTIDE SEQUENCE [LARGE SCALE GENOMIC DNA]</scope>
    <source>
        <strain evidence="2">MY3</strain>
    </source>
</reference>
<organism evidence="1 2">
    <name type="scientific">Candidatus Nitrosocosmicus oleophilus</name>
    <dbReference type="NCBI Taxonomy" id="1353260"/>
    <lineage>
        <taxon>Archaea</taxon>
        <taxon>Nitrososphaerota</taxon>
        <taxon>Nitrososphaeria</taxon>
        <taxon>Nitrososphaerales</taxon>
        <taxon>Nitrososphaeraceae</taxon>
        <taxon>Candidatus Nitrosocosmicus</taxon>
    </lineage>
</organism>
<dbReference type="EMBL" id="CP012850">
    <property type="protein sequence ID" value="ALI37821.1"/>
    <property type="molecule type" value="Genomic_DNA"/>
</dbReference>
<protein>
    <recommendedName>
        <fullName evidence="3">C2H2-type domain-containing protein</fullName>
    </recommendedName>
</protein>
<keyword evidence="2" id="KW-1185">Reference proteome</keyword>
<dbReference type="AlphaFoldDB" id="A0A654M562"/>
<evidence type="ECO:0008006" key="3">
    <source>
        <dbReference type="Google" id="ProtNLM"/>
    </source>
</evidence>
<gene>
    <name evidence="1" type="ORF">NMY3_03639</name>
</gene>
<accession>A0A654M562</accession>
<evidence type="ECO:0000313" key="2">
    <source>
        <dbReference type="Proteomes" id="UP000058925"/>
    </source>
</evidence>
<proteinExistence type="predicted"/>
<name>A0A654M562_9ARCH</name>
<evidence type="ECO:0000313" key="1">
    <source>
        <dbReference type="EMBL" id="ALI37821.1"/>
    </source>
</evidence>
<dbReference type="Gene3D" id="3.30.160.60">
    <property type="entry name" value="Classic Zinc Finger"/>
    <property type="match status" value="1"/>
</dbReference>
<sequence length="71" mass="8527">MIFQNYLNMYLENDISLVVCPKCNKSNDDLEVLRMHVFTRNNFGKHPYYDIKCNNCHKIFTSEVYLSTDER</sequence>
<dbReference type="KEGG" id="taa:NMY3_03639"/>